<keyword evidence="1 5" id="KW-0489">Methyltransferase</keyword>
<dbReference type="CDD" id="cd02440">
    <property type="entry name" value="AdoMet_MTases"/>
    <property type="match status" value="1"/>
</dbReference>
<accession>A0A975AHT9</accession>
<evidence type="ECO:0000313" key="6">
    <source>
        <dbReference type="Proteomes" id="UP000663499"/>
    </source>
</evidence>
<dbReference type="SUPFAM" id="SSF53335">
    <property type="entry name" value="S-adenosyl-L-methionine-dependent methyltransferases"/>
    <property type="match status" value="1"/>
</dbReference>
<dbReference type="Proteomes" id="UP000663499">
    <property type="component" value="Chromosome"/>
</dbReference>
<organism evidence="5 6">
    <name type="scientific">Alkalibacter rhizosphaerae</name>
    <dbReference type="NCBI Taxonomy" id="2815577"/>
    <lineage>
        <taxon>Bacteria</taxon>
        <taxon>Bacillati</taxon>
        <taxon>Bacillota</taxon>
        <taxon>Clostridia</taxon>
        <taxon>Eubacteriales</taxon>
        <taxon>Eubacteriaceae</taxon>
        <taxon>Alkalibacter</taxon>
    </lineage>
</organism>
<dbReference type="KEGG" id="alka:J0B03_01520"/>
<proteinExistence type="predicted"/>
<dbReference type="Pfam" id="PF13847">
    <property type="entry name" value="Methyltransf_31"/>
    <property type="match status" value="1"/>
</dbReference>
<keyword evidence="2" id="KW-0808">Transferase</keyword>
<keyword evidence="3" id="KW-0949">S-adenosyl-L-methionine</keyword>
<name>A0A975AHT9_9FIRM</name>
<evidence type="ECO:0000256" key="1">
    <source>
        <dbReference type="ARBA" id="ARBA00022603"/>
    </source>
</evidence>
<evidence type="ECO:0000256" key="3">
    <source>
        <dbReference type="ARBA" id="ARBA00022691"/>
    </source>
</evidence>
<dbReference type="EMBL" id="CP071444">
    <property type="protein sequence ID" value="QSX08797.1"/>
    <property type="molecule type" value="Genomic_DNA"/>
</dbReference>
<evidence type="ECO:0000256" key="2">
    <source>
        <dbReference type="ARBA" id="ARBA00022679"/>
    </source>
</evidence>
<dbReference type="PANTHER" id="PTHR43464:SF19">
    <property type="entry name" value="UBIQUINONE BIOSYNTHESIS O-METHYLTRANSFERASE, MITOCHONDRIAL"/>
    <property type="match status" value="1"/>
</dbReference>
<keyword evidence="6" id="KW-1185">Reference proteome</keyword>
<feature type="domain" description="Methyltransferase" evidence="4">
    <location>
        <begin position="55"/>
        <end position="152"/>
    </location>
</feature>
<gene>
    <name evidence="5" type="ORF">J0B03_01520</name>
</gene>
<dbReference type="PANTHER" id="PTHR43464">
    <property type="entry name" value="METHYLTRANSFERASE"/>
    <property type="match status" value="1"/>
</dbReference>
<evidence type="ECO:0000313" key="5">
    <source>
        <dbReference type="EMBL" id="QSX08797.1"/>
    </source>
</evidence>
<evidence type="ECO:0000259" key="4">
    <source>
        <dbReference type="Pfam" id="PF13847"/>
    </source>
</evidence>
<dbReference type="GO" id="GO:0032259">
    <property type="term" value="P:methylation"/>
    <property type="evidence" value="ECO:0007669"/>
    <property type="project" value="UniProtKB-KW"/>
</dbReference>
<dbReference type="InterPro" id="IPR029063">
    <property type="entry name" value="SAM-dependent_MTases_sf"/>
</dbReference>
<dbReference type="AlphaFoldDB" id="A0A975AHT9"/>
<reference evidence="5" key="1">
    <citation type="submission" date="2021-03" db="EMBL/GenBank/DDBJ databases">
        <title>Alkalibacter marinus sp. nov., isolated from tidal flat sediment.</title>
        <authorList>
            <person name="Namirimu T."/>
            <person name="Yang J.-A."/>
            <person name="Yang S.-H."/>
            <person name="Kim Y.-J."/>
            <person name="Kwon K.K."/>
        </authorList>
    </citation>
    <scope>NUCLEOTIDE SEQUENCE</scope>
    <source>
        <strain evidence="5">ES005</strain>
    </source>
</reference>
<sequence length="275" mass="31979">MSEVMSSFNNQNRNTKKQASIALWDSMAQSFLNKKLPTFDEDAFLQLLQAKGMIQKDFSVLDVGCGTGTYSIVLAKYCENVVGVDLSPKMIELARQTAENNDVKNVKFHCLDWHDLDLDEIGFTQKFDLVIAHNTPAIQCDHTFGNLTKASKQWCVFSKPTHRRDPISDNIKKMAGVENKKERSDKMIANAFHALWDQGFLPQFHYEKQRWNLRKTREEAYGLYINRVKTFRELTPLEEQRLRDYIDFMEKDGFVEEDVDTTITTLYWNIRGLDQ</sequence>
<protein>
    <submittedName>
        <fullName evidence="5">Methyltransferase domain-containing protein</fullName>
    </submittedName>
</protein>
<dbReference type="Gene3D" id="3.40.50.150">
    <property type="entry name" value="Vaccinia Virus protein VP39"/>
    <property type="match status" value="1"/>
</dbReference>
<dbReference type="InterPro" id="IPR025714">
    <property type="entry name" value="Methyltranfer_dom"/>
</dbReference>
<dbReference type="GO" id="GO:0008168">
    <property type="term" value="F:methyltransferase activity"/>
    <property type="evidence" value="ECO:0007669"/>
    <property type="project" value="UniProtKB-KW"/>
</dbReference>